<comment type="function">
    <text evidence="11">Catalyzes the ATP-dependent phosphorylation of fructose-l-phosphate to fructose-l,6-bisphosphate.</text>
</comment>
<keyword evidence="6 11" id="KW-0418">Kinase</keyword>
<dbReference type="NCBIfam" id="TIGR03828">
    <property type="entry name" value="pfkB"/>
    <property type="match status" value="1"/>
</dbReference>
<keyword evidence="7 11" id="KW-0067">ATP-binding</keyword>
<dbReference type="EC" id="2.7.1.56" evidence="2 11"/>
<evidence type="ECO:0000256" key="5">
    <source>
        <dbReference type="ARBA" id="ARBA00022741"/>
    </source>
</evidence>
<evidence type="ECO:0000259" key="12">
    <source>
        <dbReference type="Pfam" id="PF00294"/>
    </source>
</evidence>
<dbReference type="GO" id="GO:0005829">
    <property type="term" value="C:cytosol"/>
    <property type="evidence" value="ECO:0007669"/>
    <property type="project" value="TreeGrafter"/>
</dbReference>
<proteinExistence type="inferred from homology"/>
<evidence type="ECO:0000256" key="3">
    <source>
        <dbReference type="ARBA" id="ARBA00013596"/>
    </source>
</evidence>
<dbReference type="PROSITE" id="PS00584">
    <property type="entry name" value="PFKB_KINASES_2"/>
    <property type="match status" value="1"/>
</dbReference>
<dbReference type="CDD" id="cd01164">
    <property type="entry name" value="FruK_PfkB_like"/>
    <property type="match status" value="1"/>
</dbReference>
<dbReference type="InterPro" id="IPR017583">
    <property type="entry name" value="Tagatose/fructose_Pkinase"/>
</dbReference>
<dbReference type="SUPFAM" id="SSF53613">
    <property type="entry name" value="Ribokinase-like"/>
    <property type="match status" value="1"/>
</dbReference>
<accession>A0A2A9CYW7</accession>
<evidence type="ECO:0000256" key="11">
    <source>
        <dbReference type="RuleBase" id="RU369061"/>
    </source>
</evidence>
<gene>
    <name evidence="13" type="ORF">ATL40_0354</name>
</gene>
<dbReference type="GO" id="GO:0008662">
    <property type="term" value="F:1-phosphofructokinase activity"/>
    <property type="evidence" value="ECO:0007669"/>
    <property type="project" value="UniProtKB-UniRule"/>
</dbReference>
<dbReference type="InterPro" id="IPR011611">
    <property type="entry name" value="PfkB_dom"/>
</dbReference>
<dbReference type="EMBL" id="PDJD01000001">
    <property type="protein sequence ID" value="PFG18810.1"/>
    <property type="molecule type" value="Genomic_DNA"/>
</dbReference>
<evidence type="ECO:0000256" key="4">
    <source>
        <dbReference type="ARBA" id="ARBA00022679"/>
    </source>
</evidence>
<dbReference type="FunFam" id="3.40.1190.20:FF:000001">
    <property type="entry name" value="Phosphofructokinase"/>
    <property type="match status" value="1"/>
</dbReference>
<dbReference type="InterPro" id="IPR022463">
    <property type="entry name" value="1-PFruKinase"/>
</dbReference>
<evidence type="ECO:0000256" key="10">
    <source>
        <dbReference type="PIRNR" id="PIRNR000535"/>
    </source>
</evidence>
<dbReference type="GO" id="GO:0005524">
    <property type="term" value="F:ATP binding"/>
    <property type="evidence" value="ECO:0007669"/>
    <property type="project" value="UniProtKB-UniRule"/>
</dbReference>
<dbReference type="InterPro" id="IPR029056">
    <property type="entry name" value="Ribokinase-like"/>
</dbReference>
<protein>
    <recommendedName>
        <fullName evidence="3 11">1-phosphofructokinase</fullName>
        <shortName evidence="11">Fru1PK</shortName>
        <ecNumber evidence="2 11">2.7.1.56</ecNumber>
    </recommendedName>
    <alternativeName>
        <fullName evidence="8 11">Fructose 1-phosphate kinase</fullName>
    </alternativeName>
</protein>
<keyword evidence="4 10" id="KW-0808">Transferase</keyword>
<evidence type="ECO:0000256" key="9">
    <source>
        <dbReference type="ARBA" id="ARBA00047745"/>
    </source>
</evidence>
<dbReference type="NCBIfam" id="TIGR03168">
    <property type="entry name" value="1-PFK"/>
    <property type="match status" value="1"/>
</dbReference>
<dbReference type="AlphaFoldDB" id="A0A2A9CYW7"/>
<dbReference type="Proteomes" id="UP000224915">
    <property type="component" value="Unassembled WGS sequence"/>
</dbReference>
<dbReference type="PIRSF" id="PIRSF000535">
    <property type="entry name" value="1PFK/6PFK/LacC"/>
    <property type="match status" value="1"/>
</dbReference>
<dbReference type="GO" id="GO:0044281">
    <property type="term" value="P:small molecule metabolic process"/>
    <property type="evidence" value="ECO:0007669"/>
    <property type="project" value="UniProtKB-ARBA"/>
</dbReference>
<dbReference type="PANTHER" id="PTHR46566:SF5">
    <property type="entry name" value="1-PHOSPHOFRUCTOKINASE"/>
    <property type="match status" value="1"/>
</dbReference>
<evidence type="ECO:0000256" key="6">
    <source>
        <dbReference type="ARBA" id="ARBA00022777"/>
    </source>
</evidence>
<dbReference type="InterPro" id="IPR002173">
    <property type="entry name" value="Carboh/pur_kinase_PfkB_CS"/>
</dbReference>
<dbReference type="Gene3D" id="3.40.1190.20">
    <property type="match status" value="1"/>
</dbReference>
<dbReference type="RefSeq" id="WP_098468043.1">
    <property type="nucleotide sequence ID" value="NZ_PDJD01000001.1"/>
</dbReference>
<dbReference type="OrthoDB" id="9801219at2"/>
<evidence type="ECO:0000256" key="7">
    <source>
        <dbReference type="ARBA" id="ARBA00022840"/>
    </source>
</evidence>
<evidence type="ECO:0000256" key="8">
    <source>
        <dbReference type="ARBA" id="ARBA00032802"/>
    </source>
</evidence>
<evidence type="ECO:0000256" key="2">
    <source>
        <dbReference type="ARBA" id="ARBA00012131"/>
    </source>
</evidence>
<keyword evidence="5 11" id="KW-0547">Nucleotide-binding</keyword>
<evidence type="ECO:0000313" key="13">
    <source>
        <dbReference type="EMBL" id="PFG18810.1"/>
    </source>
</evidence>
<comment type="similarity">
    <text evidence="1 11">Belongs to the carbohydrate kinase PfkB family.</text>
</comment>
<dbReference type="Pfam" id="PF00294">
    <property type="entry name" value="PfkB"/>
    <property type="match status" value="1"/>
</dbReference>
<feature type="domain" description="Carbohydrate kinase PfkB" evidence="12">
    <location>
        <begin position="7"/>
        <end position="287"/>
    </location>
</feature>
<dbReference type="GO" id="GO:0016052">
    <property type="term" value="P:carbohydrate catabolic process"/>
    <property type="evidence" value="ECO:0007669"/>
    <property type="project" value="UniProtKB-ARBA"/>
</dbReference>
<dbReference type="PANTHER" id="PTHR46566">
    <property type="entry name" value="1-PHOSPHOFRUCTOKINASE-RELATED"/>
    <property type="match status" value="1"/>
</dbReference>
<reference evidence="13 14" key="1">
    <citation type="submission" date="2017-10" db="EMBL/GenBank/DDBJ databases">
        <title>Sequencing the genomes of 1000 actinobacteria strains.</title>
        <authorList>
            <person name="Klenk H.-P."/>
        </authorList>
    </citation>
    <scope>NUCLEOTIDE SEQUENCE [LARGE SCALE GENOMIC DNA]</scope>
    <source>
        <strain evidence="13 14">DSM 21801</strain>
    </source>
</reference>
<sequence length="316" mass="31675">MIITVTLNPSVDRTVEIATLQRGEVMRASGTHVHPGGKGVNVTRALLANGVDSLAVVPVGGADGMRLTGMLARDGVLHREVPVVGHTRSNITIAEADGTTTKINAPGEALSAAELDAVWEAVEQNATPGDWVVLCGSLPPGVDSGVYASATRRLRRAGMRVAVDTSGPALTAALASGPDLIKPNAEELSEAVGRPLPTVADAVEAARELRGWGVGSVVISLGAAGAVMVDGAGVLAGTSTARIVRSSVGAGDCFLAGYLAGLPEGRDAALTRALAYGAAAVALPGSGVPGPQQVDLDAAHLHSPLDLPVALAGPTD</sequence>
<name>A0A2A9CYW7_9MICO</name>
<organism evidence="13 14">
    <name type="scientific">Serinibacter salmoneus</name>
    <dbReference type="NCBI Taxonomy" id="556530"/>
    <lineage>
        <taxon>Bacteria</taxon>
        <taxon>Bacillati</taxon>
        <taxon>Actinomycetota</taxon>
        <taxon>Actinomycetes</taxon>
        <taxon>Micrococcales</taxon>
        <taxon>Beutenbergiaceae</taxon>
        <taxon>Serinibacter</taxon>
    </lineage>
</organism>
<evidence type="ECO:0000256" key="1">
    <source>
        <dbReference type="ARBA" id="ARBA00010688"/>
    </source>
</evidence>
<comment type="catalytic activity">
    <reaction evidence="9 11">
        <text>beta-D-fructose 1-phosphate + ATP = beta-D-fructose 1,6-bisphosphate + ADP + H(+)</text>
        <dbReference type="Rhea" id="RHEA:14213"/>
        <dbReference type="ChEBI" id="CHEBI:15378"/>
        <dbReference type="ChEBI" id="CHEBI:30616"/>
        <dbReference type="ChEBI" id="CHEBI:32966"/>
        <dbReference type="ChEBI" id="CHEBI:138881"/>
        <dbReference type="ChEBI" id="CHEBI:456216"/>
        <dbReference type="EC" id="2.7.1.56"/>
    </reaction>
</comment>
<keyword evidence="14" id="KW-1185">Reference proteome</keyword>
<evidence type="ECO:0000313" key="14">
    <source>
        <dbReference type="Proteomes" id="UP000224915"/>
    </source>
</evidence>
<comment type="caution">
    <text evidence="13">The sequence shown here is derived from an EMBL/GenBank/DDBJ whole genome shotgun (WGS) entry which is preliminary data.</text>
</comment>